<keyword evidence="2" id="KW-1185">Reference proteome</keyword>
<reference evidence="1" key="1">
    <citation type="journal article" date="2021" name="Genome Biol. Evol.">
        <title>The assembled and annotated genome of the fairy-ring fungus Marasmius oreades.</title>
        <authorList>
            <person name="Hiltunen M."/>
            <person name="Ament-Velasquez S.L."/>
            <person name="Johannesson H."/>
        </authorList>
    </citation>
    <scope>NUCLEOTIDE SEQUENCE</scope>
    <source>
        <strain evidence="1">03SP1</strain>
    </source>
</reference>
<evidence type="ECO:0000313" key="2">
    <source>
        <dbReference type="Proteomes" id="UP001049176"/>
    </source>
</evidence>
<dbReference type="RefSeq" id="XP_043015619.1">
    <property type="nucleotide sequence ID" value="XM_043146914.1"/>
</dbReference>
<accession>A0A9P8AEZ9</accession>
<dbReference type="Gene3D" id="1.20.1280.50">
    <property type="match status" value="1"/>
</dbReference>
<evidence type="ECO:0000313" key="1">
    <source>
        <dbReference type="EMBL" id="KAG7099149.1"/>
    </source>
</evidence>
<dbReference type="InterPro" id="IPR032675">
    <property type="entry name" value="LRR_dom_sf"/>
</dbReference>
<dbReference type="EMBL" id="CM032181">
    <property type="protein sequence ID" value="KAG7099149.1"/>
    <property type="molecule type" value="Genomic_DNA"/>
</dbReference>
<evidence type="ECO:0008006" key="3">
    <source>
        <dbReference type="Google" id="ProtNLM"/>
    </source>
</evidence>
<dbReference type="AlphaFoldDB" id="A0A9P8AEZ9"/>
<dbReference type="OrthoDB" id="3010402at2759"/>
<protein>
    <recommendedName>
        <fullName evidence="3">F-box domain-containing protein</fullName>
    </recommendedName>
</protein>
<name>A0A9P8AEZ9_9AGAR</name>
<organism evidence="1 2">
    <name type="scientific">Marasmius oreades</name>
    <name type="common">fairy-ring Marasmius</name>
    <dbReference type="NCBI Taxonomy" id="181124"/>
    <lineage>
        <taxon>Eukaryota</taxon>
        <taxon>Fungi</taxon>
        <taxon>Dikarya</taxon>
        <taxon>Basidiomycota</taxon>
        <taxon>Agaricomycotina</taxon>
        <taxon>Agaricomycetes</taxon>
        <taxon>Agaricomycetidae</taxon>
        <taxon>Agaricales</taxon>
        <taxon>Marasmiineae</taxon>
        <taxon>Marasmiaceae</taxon>
        <taxon>Marasmius</taxon>
    </lineage>
</organism>
<sequence length="490" mass="56502">MSLRVPSLTITVLPPETLLEIFTWGNEIEVRDLAFRPFDSFMDPFMDPSFSKFCLYVASVCRSWRNLVLTTPSLWTNIVITIDNIEQAKLFLERSSPCPISLQVYATLFPQDIISTTMPYFSRLRSLTIKARSPEEAAVYSDLSSMPLLEEFCVIIRSRPGADPERDELLYNLIRNVTTLRSLTFKGILPQDFESLSWENLSFLNIRRFQPTYTQFRDLFRRATRLETLYLSTLEGAPDLTDDHQERPPIEAPSLKYFSVSFGPRHDGTECRCPLSLLLLNNLETLTVNGNGETSFSLSNHFSGGRASTSFTKLSKMRLVFINLTTQDVHFFRALNNVCRLELENVGGELSLNIAEPFEGLKPLPLLKYVTFRTFGREDLGWLKKRCAIQISQLLVEVPRALYCDDLVSSAPPPLTYRPIDEVNPPYFPYDHDDPWGTGINEEADDLEYEDDGFEDYDDHEDYVDYDYYENYEDYEDYEDEDFVEGIYGV</sequence>
<dbReference type="KEGG" id="more:E1B28_001020"/>
<dbReference type="SUPFAM" id="SSF52047">
    <property type="entry name" value="RNI-like"/>
    <property type="match status" value="1"/>
</dbReference>
<dbReference type="Gene3D" id="3.80.10.10">
    <property type="entry name" value="Ribonuclease Inhibitor"/>
    <property type="match status" value="1"/>
</dbReference>
<gene>
    <name evidence="1" type="ORF">E1B28_001020</name>
</gene>
<dbReference type="Proteomes" id="UP001049176">
    <property type="component" value="Chromosome 1"/>
</dbReference>
<dbReference type="GeneID" id="66070096"/>
<proteinExistence type="predicted"/>
<comment type="caution">
    <text evidence="1">The sequence shown here is derived from an EMBL/GenBank/DDBJ whole genome shotgun (WGS) entry which is preliminary data.</text>
</comment>